<keyword evidence="1" id="KW-0249">Electron transport</keyword>
<dbReference type="PIRSF" id="PIRSF000090">
    <property type="entry name" value="Beta-ETF"/>
    <property type="match status" value="1"/>
</dbReference>
<keyword evidence="4" id="KW-1185">Reference proteome</keyword>
<protein>
    <submittedName>
        <fullName evidence="3">Electron transfer flavoprotein subunit beta</fullName>
    </submittedName>
</protein>
<dbReference type="SUPFAM" id="SSF52402">
    <property type="entry name" value="Adenine nucleotide alpha hydrolases-like"/>
    <property type="match status" value="1"/>
</dbReference>
<keyword evidence="1" id="KW-0813">Transport</keyword>
<dbReference type="InterPro" id="IPR014729">
    <property type="entry name" value="Rossmann-like_a/b/a_fold"/>
</dbReference>
<dbReference type="InterPro" id="IPR012255">
    <property type="entry name" value="ETF_b"/>
</dbReference>
<dbReference type="SMART" id="SM00893">
    <property type="entry name" value="ETF"/>
    <property type="match status" value="1"/>
</dbReference>
<gene>
    <name evidence="3" type="ORF">GTOL_11162</name>
</gene>
<evidence type="ECO:0000256" key="1">
    <source>
        <dbReference type="ARBA" id="ARBA00022982"/>
    </source>
</evidence>
<comment type="caution">
    <text evidence="3">The sequence shown here is derived from an EMBL/GenBank/DDBJ whole genome shotgun (WGS) entry which is preliminary data.</text>
</comment>
<dbReference type="EMBL" id="CAJQUM010000001">
    <property type="protein sequence ID" value="CAG4883280.1"/>
    <property type="molecule type" value="Genomic_DNA"/>
</dbReference>
<dbReference type="PANTHER" id="PTHR21294">
    <property type="entry name" value="ELECTRON TRANSFER FLAVOPROTEIN BETA-SUBUNIT"/>
    <property type="match status" value="1"/>
</dbReference>
<dbReference type="InterPro" id="IPR014730">
    <property type="entry name" value="ETF_a/b_N"/>
</dbReference>
<proteinExistence type="predicted"/>
<sequence>MRVVVCLKQVIDPLTPASTLALDQNEKKIRAGVSAPPVINGFDEQGLEAALRLREAIKDLEIVCVAAGESFNNEVMKRSLAVGADQLILVQDPSLDTWDPYLIAQALAAAIRQVGGADLVLCGRQGSDWDNALTPYILADLLAMPLLTLAKSVKVTDGKRVEIERVLADGSMMMNAQLPALVTVTSELGALRMPSVSARLQAARKQPKQIALAELGVEAATLHAPEVVALAIPLTGRSCTFIEAADGPAAGARLAETLLQAGVIRLGGER</sequence>
<dbReference type="Pfam" id="PF01012">
    <property type="entry name" value="ETF"/>
    <property type="match status" value="1"/>
</dbReference>
<evidence type="ECO:0000313" key="3">
    <source>
        <dbReference type="EMBL" id="CAG4883280.1"/>
    </source>
</evidence>
<reference evidence="3" key="1">
    <citation type="submission" date="2021-04" db="EMBL/GenBank/DDBJ databases">
        <authorList>
            <person name="Hornung B."/>
        </authorList>
    </citation>
    <scope>NUCLEOTIDE SEQUENCE</scope>
    <source>
        <strain evidence="3">G5G6</strain>
    </source>
</reference>
<name>A0A916J3Q4_9PROT</name>
<dbReference type="GO" id="GO:0009055">
    <property type="term" value="F:electron transfer activity"/>
    <property type="evidence" value="ECO:0007669"/>
    <property type="project" value="InterPro"/>
</dbReference>
<accession>A0A916J3Q4</accession>
<dbReference type="AlphaFoldDB" id="A0A916J3Q4"/>
<evidence type="ECO:0000259" key="2">
    <source>
        <dbReference type="SMART" id="SM00893"/>
    </source>
</evidence>
<dbReference type="Proteomes" id="UP000742786">
    <property type="component" value="Unassembled WGS sequence"/>
</dbReference>
<dbReference type="RefSeq" id="WP_220635264.1">
    <property type="nucleotide sequence ID" value="NZ_CAJQUM010000001.1"/>
</dbReference>
<organism evidence="3 4">
    <name type="scientific">Georgfuchsia toluolica</name>
    <dbReference type="NCBI Taxonomy" id="424218"/>
    <lineage>
        <taxon>Bacteria</taxon>
        <taxon>Pseudomonadati</taxon>
        <taxon>Pseudomonadota</taxon>
        <taxon>Betaproteobacteria</taxon>
        <taxon>Nitrosomonadales</taxon>
        <taxon>Sterolibacteriaceae</taxon>
        <taxon>Georgfuchsia</taxon>
    </lineage>
</organism>
<dbReference type="PANTHER" id="PTHR21294:SF17">
    <property type="entry name" value="PROTEIN FIXA"/>
    <property type="match status" value="1"/>
</dbReference>
<dbReference type="Gene3D" id="3.40.50.620">
    <property type="entry name" value="HUPs"/>
    <property type="match status" value="1"/>
</dbReference>
<evidence type="ECO:0000313" key="4">
    <source>
        <dbReference type="Proteomes" id="UP000742786"/>
    </source>
</evidence>
<feature type="domain" description="Electron transfer flavoprotein alpha/beta-subunit N-terminal" evidence="2">
    <location>
        <begin position="27"/>
        <end position="219"/>
    </location>
</feature>